<sequence>MDIKIEKLLQNLKSKKVGVFCDDSNLYHSYQKYGWRVDFEKFNRFLEGYCNLQFINYYIAIPDKSDAVYFGTQKFLEKIRKCVTIKEKKLKYTPVAGKMVKKGDVDVEIVLDVARTINDLDVVMVLSGDSDFYELKNYVLNDKGKNIIFVGYEENMAWELRQCWHIYLNRIKEEISGQ</sequence>
<reference evidence="2 3" key="1">
    <citation type="journal article" date="2016" name="Nat. Commun.">
        <title>Thousands of microbial genomes shed light on interconnected biogeochemical processes in an aquifer system.</title>
        <authorList>
            <person name="Anantharaman K."/>
            <person name="Brown C.T."/>
            <person name="Hug L.A."/>
            <person name="Sharon I."/>
            <person name="Castelle C.J."/>
            <person name="Probst A.J."/>
            <person name="Thomas B.C."/>
            <person name="Singh A."/>
            <person name="Wilkins M.J."/>
            <person name="Karaoz U."/>
            <person name="Brodie E.L."/>
            <person name="Williams K.H."/>
            <person name="Hubbard S.S."/>
            <person name="Banfield J.F."/>
        </authorList>
    </citation>
    <scope>NUCLEOTIDE SEQUENCE [LARGE SCALE GENOMIC DNA]</scope>
</reference>
<dbReference type="AlphaFoldDB" id="A0A1G2E1A1"/>
<dbReference type="Pfam" id="PF01936">
    <property type="entry name" value="NYN"/>
    <property type="match status" value="1"/>
</dbReference>
<feature type="domain" description="NYN" evidence="1">
    <location>
        <begin position="16"/>
        <end position="162"/>
    </location>
</feature>
<dbReference type="Gene3D" id="3.40.50.1010">
    <property type="entry name" value="5'-nuclease"/>
    <property type="match status" value="1"/>
</dbReference>
<dbReference type="EMBL" id="MHMA01000039">
    <property type="protein sequence ID" value="OGZ19603.1"/>
    <property type="molecule type" value="Genomic_DNA"/>
</dbReference>
<gene>
    <name evidence="2" type="ORF">A2654_01955</name>
</gene>
<dbReference type="CDD" id="cd10911">
    <property type="entry name" value="PIN_LabA"/>
    <property type="match status" value="1"/>
</dbReference>
<accession>A0A1G2E1A1</accession>
<dbReference type="Proteomes" id="UP000178721">
    <property type="component" value="Unassembled WGS sequence"/>
</dbReference>
<proteinExistence type="predicted"/>
<dbReference type="GO" id="GO:0004540">
    <property type="term" value="F:RNA nuclease activity"/>
    <property type="evidence" value="ECO:0007669"/>
    <property type="project" value="InterPro"/>
</dbReference>
<dbReference type="InterPro" id="IPR021139">
    <property type="entry name" value="NYN"/>
</dbReference>
<organism evidence="2 3">
    <name type="scientific">Candidatus Nealsonbacteria bacterium RIFCSPHIGHO2_01_FULL_43_31</name>
    <dbReference type="NCBI Taxonomy" id="1801665"/>
    <lineage>
        <taxon>Bacteria</taxon>
        <taxon>Candidatus Nealsoniibacteriota</taxon>
    </lineage>
</organism>
<evidence type="ECO:0000313" key="2">
    <source>
        <dbReference type="EMBL" id="OGZ19603.1"/>
    </source>
</evidence>
<name>A0A1G2E1A1_9BACT</name>
<dbReference type="PANTHER" id="PTHR35458:SF8">
    <property type="entry name" value="SLR0650 PROTEIN"/>
    <property type="match status" value="1"/>
</dbReference>
<dbReference type="InterPro" id="IPR047140">
    <property type="entry name" value="LabA"/>
</dbReference>
<protein>
    <recommendedName>
        <fullName evidence="1">NYN domain-containing protein</fullName>
    </recommendedName>
</protein>
<evidence type="ECO:0000313" key="3">
    <source>
        <dbReference type="Proteomes" id="UP000178721"/>
    </source>
</evidence>
<dbReference type="PANTHER" id="PTHR35458">
    <property type="entry name" value="SLR0755 PROTEIN"/>
    <property type="match status" value="1"/>
</dbReference>
<evidence type="ECO:0000259" key="1">
    <source>
        <dbReference type="Pfam" id="PF01936"/>
    </source>
</evidence>
<comment type="caution">
    <text evidence="2">The sequence shown here is derived from an EMBL/GenBank/DDBJ whole genome shotgun (WGS) entry which is preliminary data.</text>
</comment>